<dbReference type="InterPro" id="IPR004873">
    <property type="entry name" value="BURP_dom"/>
</dbReference>
<keyword evidence="4" id="KW-0052">Apoplast</keyword>
<dbReference type="PANTHER" id="PTHR31458:SF2">
    <property type="entry name" value="POLYGALACTURONASE 1 BETA-LIKE PROTEIN 2"/>
    <property type="match status" value="1"/>
</dbReference>
<dbReference type="PROSITE" id="PS51277">
    <property type="entry name" value="BURP"/>
    <property type="match status" value="1"/>
</dbReference>
<feature type="domain" description="BURP" evidence="8">
    <location>
        <begin position="406"/>
        <end position="624"/>
    </location>
</feature>
<dbReference type="InterPro" id="IPR051897">
    <property type="entry name" value="PG-associated_BURP"/>
</dbReference>
<keyword evidence="10" id="KW-1185">Reference proteome</keyword>
<keyword evidence="3" id="KW-0964">Secreted</keyword>
<evidence type="ECO:0000313" key="9">
    <source>
        <dbReference type="EMBL" id="CAI9092910.1"/>
    </source>
</evidence>
<proteinExistence type="predicted"/>
<evidence type="ECO:0000256" key="3">
    <source>
        <dbReference type="ARBA" id="ARBA00022512"/>
    </source>
</evidence>
<evidence type="ECO:0000256" key="5">
    <source>
        <dbReference type="ARBA" id="ARBA00022729"/>
    </source>
</evidence>
<reference evidence="9" key="1">
    <citation type="submission" date="2023-03" db="EMBL/GenBank/DDBJ databases">
        <authorList>
            <person name="Julca I."/>
        </authorList>
    </citation>
    <scope>NUCLEOTIDE SEQUENCE</scope>
</reference>
<keyword evidence="5 7" id="KW-0732">Signal</keyword>
<evidence type="ECO:0000313" key="10">
    <source>
        <dbReference type="Proteomes" id="UP001161247"/>
    </source>
</evidence>
<dbReference type="GO" id="GO:0048046">
    <property type="term" value="C:apoplast"/>
    <property type="evidence" value="ECO:0007669"/>
    <property type="project" value="UniProtKB-SubCell"/>
</dbReference>
<organism evidence="9 10">
    <name type="scientific">Oldenlandia corymbosa var. corymbosa</name>
    <dbReference type="NCBI Taxonomy" id="529605"/>
    <lineage>
        <taxon>Eukaryota</taxon>
        <taxon>Viridiplantae</taxon>
        <taxon>Streptophyta</taxon>
        <taxon>Embryophyta</taxon>
        <taxon>Tracheophyta</taxon>
        <taxon>Spermatophyta</taxon>
        <taxon>Magnoliopsida</taxon>
        <taxon>eudicotyledons</taxon>
        <taxon>Gunneridae</taxon>
        <taxon>Pentapetalae</taxon>
        <taxon>asterids</taxon>
        <taxon>lamiids</taxon>
        <taxon>Gentianales</taxon>
        <taxon>Rubiaceae</taxon>
        <taxon>Rubioideae</taxon>
        <taxon>Spermacoceae</taxon>
        <taxon>Hedyotis-Oldenlandia complex</taxon>
        <taxon>Oldenlandia</taxon>
    </lineage>
</organism>
<evidence type="ECO:0000256" key="6">
    <source>
        <dbReference type="ARBA" id="ARBA00023180"/>
    </source>
</evidence>
<sequence>MPKDTNNILISFLLLWSMAGLTGAEKNAGGNPFTAKASLARYWKSHITNDLPKPSFFFNKASPLNAVDFAVFSKLLVEQNTTWSTLFQTLCIKANLLCSFPDVVSPSLQKHAGDVNFTSYTGRSFANYGTDQLGGADSFKNYTNDQAPSNSFRRYSRDSLKHDDLFKNYAQDANLGDSIFNTYGGSATGGVGTFTNYQDGVNDPQLTFSTYSADADGRIQGFTAYSHEANSGKQDFKNYARNGNGGENDFTSYSNVSNAVVSSFIGYGNSGNGIKDSFIRYGFDNNVPQNSFSSYGDAGNGATEIFKSYSDQADVGTDSFTSYARDSNGVKANFESYGFSTKHGPARFTSYSERSENQKVGFTTYGENYGFKRYAKTGVTFDNYLNKSSLENNNIANTKWVEPGKFFRESMLKTGNLMPMPDIKDKMPKRSFLPKIIAAKLPFSSLKIDAMKKMFHVSDDDDDDSRLVHMITDALNECERAPSPGETKRCIGSGEEMIDFATSTLGPNIMVRTTENTNGSNGDILIGPVTGINGGNVTKSVSCHQSFFPYLLYYCHSVPKVRVYEADILDPTSKVKINHGVAICHVDTSSWSPGHGAFLALGSGPGKIEVCHWIFENDMTWTIAD</sequence>
<evidence type="ECO:0000256" key="4">
    <source>
        <dbReference type="ARBA" id="ARBA00022523"/>
    </source>
</evidence>
<evidence type="ECO:0000256" key="7">
    <source>
        <dbReference type="SAM" id="SignalP"/>
    </source>
</evidence>
<keyword evidence="3" id="KW-0134">Cell wall</keyword>
<feature type="signal peptide" evidence="7">
    <location>
        <begin position="1"/>
        <end position="24"/>
    </location>
</feature>
<dbReference type="Proteomes" id="UP001161247">
    <property type="component" value="Chromosome 2"/>
</dbReference>
<name>A0AAV1CDD0_OLDCO</name>
<evidence type="ECO:0000256" key="1">
    <source>
        <dbReference type="ARBA" id="ARBA00004191"/>
    </source>
</evidence>
<keyword evidence="6" id="KW-0325">Glycoprotein</keyword>
<comment type="subcellular location">
    <subcellularLocation>
        <location evidence="1">Secreted</location>
        <location evidence="1">Cell wall</location>
    </subcellularLocation>
    <subcellularLocation>
        <location evidence="2">Secreted</location>
        <location evidence="2">Extracellular space</location>
        <location evidence="2">Apoplast</location>
    </subcellularLocation>
</comment>
<gene>
    <name evidence="9" type="ORF">OLC1_LOCUS4462</name>
</gene>
<dbReference type="SMART" id="SM01045">
    <property type="entry name" value="BURP"/>
    <property type="match status" value="1"/>
</dbReference>
<dbReference type="Pfam" id="PF03181">
    <property type="entry name" value="BURP"/>
    <property type="match status" value="1"/>
</dbReference>
<dbReference type="PANTHER" id="PTHR31458">
    <property type="entry name" value="POLYGALACTURONASE 1 BETA-LIKE PROTEIN 2"/>
    <property type="match status" value="1"/>
</dbReference>
<accession>A0AAV1CDD0</accession>
<evidence type="ECO:0000259" key="8">
    <source>
        <dbReference type="PROSITE" id="PS51277"/>
    </source>
</evidence>
<dbReference type="AlphaFoldDB" id="A0AAV1CDD0"/>
<feature type="chain" id="PRO_5043965065" evidence="7">
    <location>
        <begin position="25"/>
        <end position="625"/>
    </location>
</feature>
<evidence type="ECO:0000256" key="2">
    <source>
        <dbReference type="ARBA" id="ARBA00004271"/>
    </source>
</evidence>
<dbReference type="EMBL" id="OX459119">
    <property type="protein sequence ID" value="CAI9092910.1"/>
    <property type="molecule type" value="Genomic_DNA"/>
</dbReference>
<protein>
    <submittedName>
        <fullName evidence="9">OLC1v1028268C1</fullName>
    </submittedName>
</protein>